<accession>C9SAK1</accession>
<feature type="region of interest" description="Disordered" evidence="1">
    <location>
        <begin position="1"/>
        <end position="55"/>
    </location>
</feature>
<reference evidence="3" key="1">
    <citation type="journal article" date="2011" name="PLoS Pathog.">
        <title>Comparative genomics yields insights into niche adaptation of plant vascular wilt pathogens.</title>
        <authorList>
            <person name="Klosterman S.J."/>
            <person name="Subbarao K.V."/>
            <person name="Kang S."/>
            <person name="Veronese P."/>
            <person name="Gold S.E."/>
            <person name="Thomma B.P.H.J."/>
            <person name="Chen Z."/>
            <person name="Henrissat B."/>
            <person name="Lee Y.-H."/>
            <person name="Park J."/>
            <person name="Garcia-Pedrajas M.D."/>
            <person name="Barbara D.J."/>
            <person name="Anchieta A."/>
            <person name="de Jonge R."/>
            <person name="Santhanam P."/>
            <person name="Maruthachalam K."/>
            <person name="Atallah Z."/>
            <person name="Amyotte S.G."/>
            <person name="Paz Z."/>
            <person name="Inderbitzin P."/>
            <person name="Hayes R.J."/>
            <person name="Heiman D.I."/>
            <person name="Young S."/>
            <person name="Zeng Q."/>
            <person name="Engels R."/>
            <person name="Galagan J."/>
            <person name="Cuomo C.A."/>
            <person name="Dobinson K.F."/>
            <person name="Ma L.-J."/>
        </authorList>
    </citation>
    <scope>NUCLEOTIDE SEQUENCE [LARGE SCALE GENOMIC DNA]</scope>
    <source>
        <strain evidence="3">VaMs.102 / ATCC MYA-4576 / FGSC 10136</strain>
    </source>
</reference>
<protein>
    <submittedName>
        <fullName evidence="2">Predicted protein</fullName>
    </submittedName>
</protein>
<gene>
    <name evidence="2" type="ORF">VDBG_01558</name>
</gene>
<dbReference type="GeneID" id="9533453"/>
<dbReference type="AlphaFoldDB" id="C9SAK1"/>
<dbReference type="OrthoDB" id="10329352at2759"/>
<dbReference type="Proteomes" id="UP000008698">
    <property type="component" value="Unassembled WGS sequence"/>
</dbReference>
<dbReference type="EMBL" id="DS985215">
    <property type="protein sequence ID" value="EEY15449.1"/>
    <property type="molecule type" value="Genomic_DNA"/>
</dbReference>
<dbReference type="RefSeq" id="XP_003007370.1">
    <property type="nucleotide sequence ID" value="XM_003007324.1"/>
</dbReference>
<sequence length="99" mass="10433">MAPNSAAPSMRVSGEGYGSKGATSRIRREKLTSSSLQVQGTSHALERYRTDPSPGVAERLLARAANGRDSGGGSEAANKGLQELEAMMKRTTRAVTPRS</sequence>
<feature type="compositionally biased region" description="Polar residues" evidence="1">
    <location>
        <begin position="32"/>
        <end position="42"/>
    </location>
</feature>
<evidence type="ECO:0000256" key="1">
    <source>
        <dbReference type="SAM" id="MobiDB-lite"/>
    </source>
</evidence>
<dbReference type="KEGG" id="val:VDBG_01558"/>
<name>C9SAK1_VERA1</name>
<evidence type="ECO:0000313" key="3">
    <source>
        <dbReference type="Proteomes" id="UP000008698"/>
    </source>
</evidence>
<evidence type="ECO:0000313" key="2">
    <source>
        <dbReference type="EMBL" id="EEY15449.1"/>
    </source>
</evidence>
<organism evidence="3">
    <name type="scientific">Verticillium alfalfae (strain VaMs.102 / ATCC MYA-4576 / FGSC 10136)</name>
    <name type="common">Verticillium wilt of alfalfa</name>
    <name type="synonym">Verticillium albo-atrum</name>
    <dbReference type="NCBI Taxonomy" id="526221"/>
    <lineage>
        <taxon>Eukaryota</taxon>
        <taxon>Fungi</taxon>
        <taxon>Dikarya</taxon>
        <taxon>Ascomycota</taxon>
        <taxon>Pezizomycotina</taxon>
        <taxon>Sordariomycetes</taxon>
        <taxon>Hypocreomycetidae</taxon>
        <taxon>Glomerellales</taxon>
        <taxon>Plectosphaerellaceae</taxon>
        <taxon>Verticillium</taxon>
    </lineage>
</organism>
<proteinExistence type="predicted"/>
<keyword evidence="3" id="KW-1185">Reference proteome</keyword>
<dbReference type="HOGENOM" id="CLU_2591590_0_0_1"/>